<accession>A0A0R0I661</accession>
<sequence>MHRGVDGRIEGSKMVSNAPLMISKERSRRRKLREREREKNKAQKDRSSSLHALPMCTRICYGVDESEHPSSMMGSPNETHLSATDKEITNTC</sequence>
<dbReference type="EnsemblPlants" id="KRH34692">
    <property type="protein sequence ID" value="KRH34692"/>
    <property type="gene ID" value="GLYMA_10G199600"/>
</dbReference>
<dbReference type="InParanoid" id="A0A0R0I661"/>
<dbReference type="Gramene" id="KRH34692">
    <property type="protein sequence ID" value="KRH34692"/>
    <property type="gene ID" value="GLYMA_10G199600"/>
</dbReference>
<name>A0A0R0I661_SOYBN</name>
<evidence type="ECO:0000313" key="2">
    <source>
        <dbReference type="EMBL" id="KRH34692.1"/>
    </source>
</evidence>
<feature type="compositionally biased region" description="Basic and acidic residues" evidence="1">
    <location>
        <begin position="83"/>
        <end position="92"/>
    </location>
</feature>
<dbReference type="EMBL" id="CM000843">
    <property type="protein sequence ID" value="KRH34692.1"/>
    <property type="molecule type" value="Genomic_DNA"/>
</dbReference>
<feature type="compositionally biased region" description="Polar residues" evidence="1">
    <location>
        <begin position="72"/>
        <end position="82"/>
    </location>
</feature>
<proteinExistence type="predicted"/>
<gene>
    <name evidence="2" type="ORF">GLYMA_10G199600</name>
</gene>
<feature type="region of interest" description="Disordered" evidence="1">
    <location>
        <begin position="66"/>
        <end position="92"/>
    </location>
</feature>
<feature type="compositionally biased region" description="Basic and acidic residues" evidence="1">
    <location>
        <begin position="1"/>
        <end position="11"/>
    </location>
</feature>
<evidence type="ECO:0000256" key="1">
    <source>
        <dbReference type="SAM" id="MobiDB-lite"/>
    </source>
</evidence>
<dbReference type="Proteomes" id="UP000008827">
    <property type="component" value="Chromosome 10"/>
</dbReference>
<reference evidence="3" key="2">
    <citation type="submission" date="2018-02" db="UniProtKB">
        <authorList>
            <consortium name="EnsemblPlants"/>
        </authorList>
    </citation>
    <scope>IDENTIFICATION</scope>
    <source>
        <strain evidence="3">Williams 82</strain>
    </source>
</reference>
<evidence type="ECO:0000313" key="4">
    <source>
        <dbReference type="Proteomes" id="UP000008827"/>
    </source>
</evidence>
<evidence type="ECO:0000313" key="3">
    <source>
        <dbReference type="EnsemblPlants" id="KRH34692"/>
    </source>
</evidence>
<feature type="compositionally biased region" description="Basic and acidic residues" evidence="1">
    <location>
        <begin position="33"/>
        <end position="48"/>
    </location>
</feature>
<organism evidence="2">
    <name type="scientific">Glycine max</name>
    <name type="common">Soybean</name>
    <name type="synonym">Glycine hispida</name>
    <dbReference type="NCBI Taxonomy" id="3847"/>
    <lineage>
        <taxon>Eukaryota</taxon>
        <taxon>Viridiplantae</taxon>
        <taxon>Streptophyta</taxon>
        <taxon>Embryophyta</taxon>
        <taxon>Tracheophyta</taxon>
        <taxon>Spermatophyta</taxon>
        <taxon>Magnoliopsida</taxon>
        <taxon>eudicotyledons</taxon>
        <taxon>Gunneridae</taxon>
        <taxon>Pentapetalae</taxon>
        <taxon>rosids</taxon>
        <taxon>fabids</taxon>
        <taxon>Fabales</taxon>
        <taxon>Fabaceae</taxon>
        <taxon>Papilionoideae</taxon>
        <taxon>50 kb inversion clade</taxon>
        <taxon>NPAAA clade</taxon>
        <taxon>indigoferoid/millettioid clade</taxon>
        <taxon>Phaseoleae</taxon>
        <taxon>Glycine</taxon>
        <taxon>Glycine subgen. Soja</taxon>
    </lineage>
</organism>
<reference evidence="2 3" key="1">
    <citation type="journal article" date="2010" name="Nature">
        <title>Genome sequence of the palaeopolyploid soybean.</title>
        <authorList>
            <person name="Schmutz J."/>
            <person name="Cannon S.B."/>
            <person name="Schlueter J."/>
            <person name="Ma J."/>
            <person name="Mitros T."/>
            <person name="Nelson W."/>
            <person name="Hyten D.L."/>
            <person name="Song Q."/>
            <person name="Thelen J.J."/>
            <person name="Cheng J."/>
            <person name="Xu D."/>
            <person name="Hellsten U."/>
            <person name="May G.D."/>
            <person name="Yu Y."/>
            <person name="Sakurai T."/>
            <person name="Umezawa T."/>
            <person name="Bhattacharyya M.K."/>
            <person name="Sandhu D."/>
            <person name="Valliyodan B."/>
            <person name="Lindquist E."/>
            <person name="Peto M."/>
            <person name="Grant D."/>
            <person name="Shu S."/>
            <person name="Goodstein D."/>
            <person name="Barry K."/>
            <person name="Futrell-Griggs M."/>
            <person name="Abernathy B."/>
            <person name="Du J."/>
            <person name="Tian Z."/>
            <person name="Zhu L."/>
            <person name="Gill N."/>
            <person name="Joshi T."/>
            <person name="Libault M."/>
            <person name="Sethuraman A."/>
            <person name="Zhang X.-C."/>
            <person name="Shinozaki K."/>
            <person name="Nguyen H.T."/>
            <person name="Wing R.A."/>
            <person name="Cregan P."/>
            <person name="Specht J."/>
            <person name="Grimwood J."/>
            <person name="Rokhsar D."/>
            <person name="Stacey G."/>
            <person name="Shoemaker R.C."/>
            <person name="Jackson S.A."/>
        </authorList>
    </citation>
    <scope>NUCLEOTIDE SEQUENCE</scope>
    <source>
        <strain evidence="3">cv. Williams 82</strain>
        <tissue evidence="2">Callus</tissue>
    </source>
</reference>
<reference evidence="2" key="3">
    <citation type="submission" date="2018-07" db="EMBL/GenBank/DDBJ databases">
        <title>WGS assembly of Glycine max.</title>
        <authorList>
            <person name="Schmutz J."/>
            <person name="Cannon S."/>
            <person name="Schlueter J."/>
            <person name="Ma J."/>
            <person name="Mitros T."/>
            <person name="Nelson W."/>
            <person name="Hyten D."/>
            <person name="Song Q."/>
            <person name="Thelen J."/>
            <person name="Cheng J."/>
            <person name="Xu D."/>
            <person name="Hellsten U."/>
            <person name="May G."/>
            <person name="Yu Y."/>
            <person name="Sakurai T."/>
            <person name="Umezawa T."/>
            <person name="Bhattacharyya M."/>
            <person name="Sandhu D."/>
            <person name="Valliyodan B."/>
            <person name="Lindquist E."/>
            <person name="Peto M."/>
            <person name="Grant D."/>
            <person name="Shu S."/>
            <person name="Goodstein D."/>
            <person name="Barry K."/>
            <person name="Futrell-Griggs M."/>
            <person name="Abernathy B."/>
            <person name="Du J."/>
            <person name="Tian Z."/>
            <person name="Zhu L."/>
            <person name="Gill N."/>
            <person name="Joshi T."/>
            <person name="Libault M."/>
            <person name="Sethuraman A."/>
            <person name="Zhang X."/>
            <person name="Shinozaki K."/>
            <person name="Nguyen H."/>
            <person name="Wing R."/>
            <person name="Cregan P."/>
            <person name="Specht J."/>
            <person name="Grimwood J."/>
            <person name="Rokhsar D."/>
            <person name="Stacey G."/>
            <person name="Shoemaker R."/>
            <person name="Jackson S."/>
        </authorList>
    </citation>
    <scope>NUCLEOTIDE SEQUENCE</scope>
    <source>
        <tissue evidence="2">Callus</tissue>
    </source>
</reference>
<dbReference type="AlphaFoldDB" id="A0A0R0I661"/>
<keyword evidence="4" id="KW-1185">Reference proteome</keyword>
<feature type="region of interest" description="Disordered" evidence="1">
    <location>
        <begin position="1"/>
        <end position="50"/>
    </location>
</feature>
<protein>
    <submittedName>
        <fullName evidence="2 3">Uncharacterized protein</fullName>
    </submittedName>
</protein>